<feature type="chain" id="PRO_5003878326" evidence="1">
    <location>
        <begin position="23"/>
        <end position="249"/>
    </location>
</feature>
<dbReference type="HOGENOM" id="CLU_1193695_0_0_6"/>
<dbReference type="NCBIfam" id="TIGR02595">
    <property type="entry name" value="PEP_CTERM"/>
    <property type="match status" value="1"/>
</dbReference>
<evidence type="ECO:0000313" key="3">
    <source>
        <dbReference type="Proteomes" id="UP000000466"/>
    </source>
</evidence>
<evidence type="ECO:0000256" key="1">
    <source>
        <dbReference type="SAM" id="SignalP"/>
    </source>
</evidence>
<keyword evidence="1" id="KW-0732">Signal</keyword>
<dbReference type="EMBL" id="CP003746">
    <property type="protein sequence ID" value="AFU98944.1"/>
    <property type="molecule type" value="Genomic_DNA"/>
</dbReference>
<dbReference type="Proteomes" id="UP000000466">
    <property type="component" value="Chromosome"/>
</dbReference>
<dbReference type="RefSeq" id="WP_015047109.1">
    <property type="nucleotide sequence ID" value="NC_018868.3"/>
</dbReference>
<sequence length="249" mass="26288">MNAITRKILSLCLVLAPACASAGVVVNYNPDATAGEAAFLAFLNGPTVVENFDSLGGATVDDNTFQGSWESHAASYSTNAGTFTLVTAGQGGSNKHNNHLMIESAETGEYGREVLSDYQGDLWLDSNDARKVSWTFDNPQTFGMNAFGFFLADAADISAKLTLIFDDGNYSDTYTINPYTQSGSMGYVSVISSMAIAGATLTFDNSTGNDGWGIDDITIGTVSEPGSVLLLTLGLLSLGVARRRIKAEK</sequence>
<keyword evidence="3" id="KW-1185">Reference proteome</keyword>
<gene>
    <name evidence="2" type="ordered locus">M5M_08775</name>
</gene>
<organism evidence="2 3">
    <name type="scientific">Simiduia agarivorans (strain DSM 21679 / JCM 13881 / BCRC 17597 / SA1)</name>
    <dbReference type="NCBI Taxonomy" id="1117647"/>
    <lineage>
        <taxon>Bacteria</taxon>
        <taxon>Pseudomonadati</taxon>
        <taxon>Pseudomonadota</taxon>
        <taxon>Gammaproteobacteria</taxon>
        <taxon>Cellvibrionales</taxon>
        <taxon>Cellvibrionaceae</taxon>
        <taxon>Simiduia</taxon>
    </lineage>
</organism>
<dbReference type="STRING" id="1117647.M5M_08775"/>
<evidence type="ECO:0000313" key="2">
    <source>
        <dbReference type="EMBL" id="AFU98944.1"/>
    </source>
</evidence>
<reference evidence="2 3" key="1">
    <citation type="journal article" date="2013" name="Genome Announc.">
        <title>Complete genome sequence of Simiduia agarivorans SA1(T), a marine bacterium able to degrade a variety of polysaccharides.</title>
        <authorList>
            <person name="Lin S.Y."/>
            <person name="Shieh W.Y."/>
            <person name="Chen J.S."/>
            <person name="Tang S.L."/>
        </authorList>
    </citation>
    <scope>NUCLEOTIDE SEQUENCE [LARGE SCALE GENOMIC DNA]</scope>
    <source>
        <strain evidence="3">DSM 21679 / JCM 13881 / BCRC 17597 / SA1</strain>
    </source>
</reference>
<dbReference type="AlphaFoldDB" id="K4KIG6"/>
<feature type="signal peptide" evidence="1">
    <location>
        <begin position="1"/>
        <end position="22"/>
    </location>
</feature>
<name>K4KIG6_SIMAS</name>
<accession>K4KIG6</accession>
<proteinExistence type="predicted"/>
<dbReference type="InterPro" id="IPR013424">
    <property type="entry name" value="Ice-binding_C"/>
</dbReference>
<dbReference type="OrthoDB" id="5703697at2"/>
<dbReference type="KEGG" id="saga:M5M_08775"/>
<protein>
    <submittedName>
        <fullName evidence="2">Exosortase interaction domain-containing protein</fullName>
    </submittedName>
</protein>
<dbReference type="eggNOG" id="ENOG5032XS3">
    <property type="taxonomic scope" value="Bacteria"/>
</dbReference>